<feature type="domain" description="Type II secretion system protein GspF" evidence="7">
    <location>
        <begin position="118"/>
        <end position="243"/>
    </location>
</feature>
<evidence type="ECO:0000259" key="7">
    <source>
        <dbReference type="Pfam" id="PF00482"/>
    </source>
</evidence>
<gene>
    <name evidence="8" type="ORF">JOF34_002395</name>
</gene>
<dbReference type="PANTHER" id="PTHR35007:SF2">
    <property type="entry name" value="PILUS ASSEMBLE PROTEIN"/>
    <property type="match status" value="1"/>
</dbReference>
<keyword evidence="2" id="KW-1003">Cell membrane</keyword>
<feature type="transmembrane region" description="Helical" evidence="6">
    <location>
        <begin position="251"/>
        <end position="273"/>
    </location>
</feature>
<accession>A0ABS4ZKK5</accession>
<keyword evidence="3 6" id="KW-0812">Transmembrane</keyword>
<dbReference type="Pfam" id="PF00482">
    <property type="entry name" value="T2SSF"/>
    <property type="match status" value="1"/>
</dbReference>
<evidence type="ECO:0000313" key="8">
    <source>
        <dbReference type="EMBL" id="MBP2437809.1"/>
    </source>
</evidence>
<dbReference type="InterPro" id="IPR018076">
    <property type="entry name" value="T2SS_GspF_dom"/>
</dbReference>
<keyword evidence="5 6" id="KW-0472">Membrane</keyword>
<proteinExistence type="predicted"/>
<protein>
    <submittedName>
        <fullName evidence="8">Tight adherence protein B</fullName>
    </submittedName>
</protein>
<evidence type="ECO:0000256" key="5">
    <source>
        <dbReference type="ARBA" id="ARBA00023136"/>
    </source>
</evidence>
<reference evidence="8 9" key="1">
    <citation type="submission" date="2021-03" db="EMBL/GenBank/DDBJ databases">
        <title>Sequencing the genomes of 1000 actinobacteria strains.</title>
        <authorList>
            <person name="Klenk H.-P."/>
        </authorList>
    </citation>
    <scope>NUCLEOTIDE SEQUENCE [LARGE SCALE GENOMIC DNA]</scope>
    <source>
        <strain evidence="8 9">DSM 24221</strain>
    </source>
</reference>
<comment type="caution">
    <text evidence="8">The sequence shown here is derived from an EMBL/GenBank/DDBJ whole genome shotgun (WGS) entry which is preliminary data.</text>
</comment>
<dbReference type="Proteomes" id="UP001519362">
    <property type="component" value="Unassembled WGS sequence"/>
</dbReference>
<evidence type="ECO:0000313" key="9">
    <source>
        <dbReference type="Proteomes" id="UP001519362"/>
    </source>
</evidence>
<dbReference type="RefSeq" id="WP_165133015.1">
    <property type="nucleotide sequence ID" value="NZ_CP049253.1"/>
</dbReference>
<sequence length="290" mass="30547">MTLLLGCVLAAGLLLAASPWMWPAGASTEPRTRRVGAVASSARTLLDRAGFAHVEPRILVVACVASAVVAAALAFVMTTAGVLAVLAAIAAACAPVAWLRARASRLLRARRGMWPDVCDLLVGSVRAGLSLPDAIGSLSDSAPAPLRATFGQFERDMRASGHFATSINRLKQQLADPMADRIVETLRMAREVGGTELVPVLRALSASIRAEAALRSEVEARQSWTRGAAILGVVAPWVVLAMLSLRPEGQAAYATPLGITIILSGAGVSVVAYRTMLRVGRLPEPRRWFA</sequence>
<keyword evidence="9" id="KW-1185">Reference proteome</keyword>
<evidence type="ECO:0000256" key="1">
    <source>
        <dbReference type="ARBA" id="ARBA00004651"/>
    </source>
</evidence>
<evidence type="ECO:0000256" key="6">
    <source>
        <dbReference type="SAM" id="Phobius"/>
    </source>
</evidence>
<evidence type="ECO:0000256" key="4">
    <source>
        <dbReference type="ARBA" id="ARBA00022989"/>
    </source>
</evidence>
<dbReference type="PANTHER" id="PTHR35007">
    <property type="entry name" value="INTEGRAL MEMBRANE PROTEIN-RELATED"/>
    <property type="match status" value="1"/>
</dbReference>
<comment type="subcellular location">
    <subcellularLocation>
        <location evidence="1">Cell membrane</location>
        <topology evidence="1">Multi-pass membrane protein</topology>
    </subcellularLocation>
</comment>
<organism evidence="8 9">
    <name type="scientific">Microbacterium amylolyticum</name>
    <dbReference type="NCBI Taxonomy" id="936337"/>
    <lineage>
        <taxon>Bacteria</taxon>
        <taxon>Bacillati</taxon>
        <taxon>Actinomycetota</taxon>
        <taxon>Actinomycetes</taxon>
        <taxon>Micrococcales</taxon>
        <taxon>Microbacteriaceae</taxon>
        <taxon>Microbacterium</taxon>
    </lineage>
</organism>
<keyword evidence="4 6" id="KW-1133">Transmembrane helix</keyword>
<feature type="transmembrane region" description="Helical" evidence="6">
    <location>
        <begin position="68"/>
        <end position="101"/>
    </location>
</feature>
<evidence type="ECO:0000256" key="2">
    <source>
        <dbReference type="ARBA" id="ARBA00022475"/>
    </source>
</evidence>
<dbReference type="EMBL" id="JAGIOL010000001">
    <property type="protein sequence ID" value="MBP2437809.1"/>
    <property type="molecule type" value="Genomic_DNA"/>
</dbReference>
<feature type="transmembrane region" description="Helical" evidence="6">
    <location>
        <begin position="224"/>
        <end position="245"/>
    </location>
</feature>
<name>A0ABS4ZKK5_9MICO</name>
<evidence type="ECO:0000256" key="3">
    <source>
        <dbReference type="ARBA" id="ARBA00022692"/>
    </source>
</evidence>